<feature type="domain" description="SLH" evidence="5">
    <location>
        <begin position="1699"/>
        <end position="1754"/>
    </location>
</feature>
<dbReference type="InterPro" id="IPR017853">
    <property type="entry name" value="GH"/>
</dbReference>
<comment type="caution">
    <text evidence="6">The sequence shown here is derived from an EMBL/GenBank/DDBJ whole genome shotgun (WGS) entry which is preliminary data.</text>
</comment>
<dbReference type="Gene3D" id="2.60.40.1110">
    <property type="match status" value="1"/>
</dbReference>
<comment type="similarity">
    <text evidence="1">Belongs to the glycosyl hydrolase 13 family.</text>
</comment>
<sequence length="1754" mass="191550">MEKMSKHRKWLSTLLVCALVCGLLPIYGVGTPQASATSDTITIDGIKDAAWDGIASVGVSPSAGWEGFSIDNLKFTNDGTYLYYWVDASYIPDDWLDDGQYIHIALQVNDQDSGISAGPSGASGPTKYWNGQYNFSGTDKKPQFHIMQRLKGVNEVRSAAVFKSTDLTNPILSTESNLKGAEFKIDRTQGFEGKVPLSELGLVNGDQIKAIVVLSGNTSAEHGAFDVIPEHTDNKIAKSWKESLANAQAVYSNAFTIRTFDITIDGIKDAAWDQAPILGRSETANNWDGSPNFHIDNLRIYNDGYNLYYWVDAVSLPDWSGNGPFLDLAINVVGENSGISAAPDGYNKYTFENTTEKPKFHVMQRITNDSQKKAKVFQSTDLVNPILASNTALKGAEFAAHFETGFEGKIPLSVLGLKNGQQVKAIAVLTGDNPNQHGALDVIVEDPANEVANDWTPSSINKQGTYSEAWTIKGAVSELTIVDSTPGVGSVNVPISTYSISVDFNDDVTQTGPVSVTDVTYSHVVSGKNITFDINSDLEYGKTYEVKIPANSLQSATYGPLEKDLSFTFTVEPHPLTKRYIHLYYDRPARDYTDWNIWVWSTGLTNDQKLFKEERNGMMFAEIPVALNSNSVGFKLRKGDWVERDIDLDRMITFAPGQSTAKVFIKQNTVEIRQVKHISNPVMDQGITSFFYRDELLMRDNKMDTIEGVKLVIENDGNSTSYDMTYDSVEEYFQVAVADVPLGKSYYHYEVTRAGGVTKSEKDYYNSNVEDGKSYFEYKDPNWNVSASIPAKGVSYKQTAELSVNVSVTGGELSDIKDVFADLTAIGGSAKEPIDKTLLKQQIAIKEGTTPGEKTIPVTLVDRFGHYVKVETKLNVVAPSGKPDFDWDEARIYFVLTDRFANGDTSNDNPNGEKYDKAHLETYHGGDFRGLINNLDYMEKLGINTLWITPIVDNIDYNLASAAPYKYQYGYHGYWAKDFTKIDEHLGDLDTFKELIDKAHDRGIKIMVDVVINHTGYGLKPTDTNTNKLTNFPTDEDRARFGGMIRGPGGSGDITGEVGGLPDLITEDPAVRDQIVQWQADWLNKARTDRGDTIDFFRADTIKHVEGTAWRALKNAVNAIDPDFKIIGEYFGASIDVTGGYLGTGQMDSLLDFDFKSQAKSFVNGSIDEVVRNLENRSNRINNTSTLGQFLSSHDEDGFLYSVGNDENKLKVAAALQITSKGQPVVYYGEELGATGRNGDFDKGILGENRKDMPWDNVTKKAGLLNHYKNLLNIREKYSKTFSKGTQKKTSGSDADKYVVYERNYLNESIFVGLNIDDVAKSATFAVPFEAGSFVKDEYNDKVYTVSSDKTVTISIPAKANGGTAIIAKGTGYSSGGPVGGGTAPADEAALAINEQNLKNAADGKVSVAVSSGVKSIELPLNTADLLGSNVLEVKRDNATIQLPASVLKAVAALVSGDSAKGSKVVFEFEPVAEDAAKSLLDKKKEAGSDVSPASEVYHLSLYVSTADGKKLPLSTFEQPLTIILKLADNANTDLTGIYYIGDNGELEYIGGKVENGFMKADITHFSKYAILEFNKTFSDVSSKHWASNVIKTLAAKHIIEGTSATTFSPSKDLTRAEFVALLVRALDLKATKQAAFSDVADQAWYAEAVAAASEAGLVTGDDKGKFNPSAKVTREEMAVILIRAYEKKTGKKAEQAGNASLKDSDSISAWAKSSVSQAVALGLLQGRDGGLFAPKASLNRAEGAQVIHSLIKE</sequence>
<dbReference type="InterPro" id="IPR013780">
    <property type="entry name" value="Glyco_hydro_b"/>
</dbReference>
<dbReference type="RefSeq" id="WP_236344642.1">
    <property type="nucleotide sequence ID" value="NZ_CAKMMF010000028.1"/>
</dbReference>
<organism evidence="6 7">
    <name type="scientific">Paenibacillus plantiphilus</name>
    <dbReference type="NCBI Taxonomy" id="2905650"/>
    <lineage>
        <taxon>Bacteria</taxon>
        <taxon>Bacillati</taxon>
        <taxon>Bacillota</taxon>
        <taxon>Bacilli</taxon>
        <taxon>Bacillales</taxon>
        <taxon>Paenibacillaceae</taxon>
        <taxon>Paenibacillus</taxon>
    </lineage>
</organism>
<dbReference type="InterPro" id="IPR005323">
    <property type="entry name" value="CBM41_pullulanase"/>
</dbReference>
<feature type="domain" description="SLH" evidence="5">
    <location>
        <begin position="1574"/>
        <end position="1637"/>
    </location>
</feature>
<dbReference type="Pfam" id="PF00128">
    <property type="entry name" value="Alpha-amylase"/>
    <property type="match status" value="2"/>
</dbReference>
<evidence type="ECO:0000259" key="5">
    <source>
        <dbReference type="PROSITE" id="PS51272"/>
    </source>
</evidence>
<dbReference type="InterPro" id="IPR006047">
    <property type="entry name" value="GH13_cat_dom"/>
</dbReference>
<dbReference type="SMART" id="SM00642">
    <property type="entry name" value="Aamy"/>
    <property type="match status" value="1"/>
</dbReference>
<proteinExistence type="inferred from homology"/>
<dbReference type="Pfam" id="PF00395">
    <property type="entry name" value="SLH"/>
    <property type="match status" value="3"/>
</dbReference>
<dbReference type="InterPro" id="IPR013784">
    <property type="entry name" value="Carb-bd-like_fold"/>
</dbReference>
<dbReference type="CDD" id="cd10315">
    <property type="entry name" value="CBM41_pullulanase"/>
    <property type="match status" value="1"/>
</dbReference>
<keyword evidence="2" id="KW-0732">Signal</keyword>
<keyword evidence="7" id="KW-1185">Reference proteome</keyword>
<gene>
    <name evidence="6" type="ORF">PAECIP111893_04251</name>
</gene>
<dbReference type="Gene3D" id="3.20.20.80">
    <property type="entry name" value="Glycosidases"/>
    <property type="match status" value="1"/>
</dbReference>
<dbReference type="PROSITE" id="PS51272">
    <property type="entry name" value="SLH"/>
    <property type="match status" value="3"/>
</dbReference>
<dbReference type="Pfam" id="PF03714">
    <property type="entry name" value="PUD"/>
    <property type="match status" value="1"/>
</dbReference>
<evidence type="ECO:0000256" key="4">
    <source>
        <dbReference type="ARBA" id="ARBA00023295"/>
    </source>
</evidence>
<dbReference type="Pfam" id="PF13205">
    <property type="entry name" value="Big_5"/>
    <property type="match status" value="1"/>
</dbReference>
<dbReference type="EMBL" id="CAKMMF010000028">
    <property type="protein sequence ID" value="CAH1217296.1"/>
    <property type="molecule type" value="Genomic_DNA"/>
</dbReference>
<name>A0ABM9CMS5_9BACL</name>
<evidence type="ECO:0000256" key="2">
    <source>
        <dbReference type="ARBA" id="ARBA00022729"/>
    </source>
</evidence>
<protein>
    <recommendedName>
        <fullName evidence="5">SLH domain-containing protein</fullName>
    </recommendedName>
</protein>
<feature type="domain" description="SLH" evidence="5">
    <location>
        <begin position="1638"/>
        <end position="1696"/>
    </location>
</feature>
<dbReference type="PANTHER" id="PTHR10357">
    <property type="entry name" value="ALPHA-AMYLASE FAMILY MEMBER"/>
    <property type="match status" value="1"/>
</dbReference>
<dbReference type="SUPFAM" id="SSF49452">
    <property type="entry name" value="Starch-binding domain-like"/>
    <property type="match status" value="1"/>
</dbReference>
<evidence type="ECO:0000313" key="6">
    <source>
        <dbReference type="EMBL" id="CAH1217296.1"/>
    </source>
</evidence>
<dbReference type="Gene3D" id="2.60.40.1180">
    <property type="entry name" value="Golgi alpha-mannosidase II"/>
    <property type="match status" value="1"/>
</dbReference>
<evidence type="ECO:0000313" key="7">
    <source>
        <dbReference type="Proteomes" id="UP000838686"/>
    </source>
</evidence>
<reference evidence="6" key="1">
    <citation type="submission" date="2022-01" db="EMBL/GenBank/DDBJ databases">
        <authorList>
            <person name="Criscuolo A."/>
        </authorList>
    </citation>
    <scope>NUCLEOTIDE SEQUENCE</scope>
    <source>
        <strain evidence="6">CIP111893</strain>
    </source>
</reference>
<accession>A0ABM9CMS5</accession>
<dbReference type="InterPro" id="IPR001119">
    <property type="entry name" value="SLH_dom"/>
</dbReference>
<dbReference type="PANTHER" id="PTHR10357:SF209">
    <property type="entry name" value="PERIPLASMIC ALPHA-AMYLASE"/>
    <property type="match status" value="1"/>
</dbReference>
<dbReference type="Proteomes" id="UP000838686">
    <property type="component" value="Unassembled WGS sequence"/>
</dbReference>
<keyword evidence="3" id="KW-0378">Hydrolase</keyword>
<evidence type="ECO:0000256" key="1">
    <source>
        <dbReference type="ARBA" id="ARBA00008061"/>
    </source>
</evidence>
<dbReference type="SUPFAM" id="SSF51445">
    <property type="entry name" value="(Trans)glycosidases"/>
    <property type="match status" value="1"/>
</dbReference>
<keyword evidence="4" id="KW-0326">Glycosidase</keyword>
<dbReference type="InterPro" id="IPR032812">
    <property type="entry name" value="SbsA_Ig"/>
</dbReference>
<evidence type="ECO:0000256" key="3">
    <source>
        <dbReference type="ARBA" id="ARBA00022801"/>
    </source>
</evidence>